<sequence>MSIFKNIINLTSGAKNKNQYLPTNLLFQGTQINFGINAVTDETENGVECGGTSLDLIHINANPPCKTIQDAGNRARDIIKNNINISFNVTFLIVNEDNNQMIRENYHFGRLENIEVIIISVVDSNLAKNNINPLIIDGSNSRKSFIELANNITNKPKIFLENIEFSNWNWYNLFYVNVYINGSINLSYVKFNRSDTIFYYQRDPIELFQLNFHNCVFENIVNLTFIVNSNNAEFRNTLFKNNSIIGPYQCFLFIPETNLIMDNITFENNYIDIGSQFITISNSYNMSNTFFINNTFSKVILTSTSKEKLLSQSTISNITFIGNTIQPLRNDTISASVLFEYVKTEPFSSITFNNLKIINQYNISTKQPFILFGMENTNGTINLFNVEIEYLFKRILIFSDDVIINIKNSFFNTYMETFFGGNYTIIINNSTINNTYILTNQENQLNSKINIKAIIISVVLFSFITSLITIIIVKKKKIIKIINKKNQIKKSKSTEDSEIDNEFENRSIAICDNITIKSESVSKLKIDDRESAAID</sequence>
<feature type="transmembrane region" description="Helical" evidence="1">
    <location>
        <begin position="453"/>
        <end position="473"/>
    </location>
</feature>
<accession>F0ZD39</accession>
<dbReference type="GeneID" id="10502697"/>
<gene>
    <name evidence="2" type="ORF">DICPUDRAFT_96999</name>
</gene>
<dbReference type="PANTHER" id="PTHR31318:SF2">
    <property type="entry name" value="PECTIN LYASE-LIKE FAMILY PROTEIN-RELATED"/>
    <property type="match status" value="1"/>
</dbReference>
<protein>
    <submittedName>
        <fullName evidence="2">Expressed protein</fullName>
    </submittedName>
</protein>
<proteinExistence type="predicted"/>
<evidence type="ECO:0000256" key="1">
    <source>
        <dbReference type="SAM" id="Phobius"/>
    </source>
</evidence>
<dbReference type="VEuPathDB" id="AmoebaDB:DICPUDRAFT_96999"/>
<dbReference type="InParanoid" id="F0ZD39"/>
<keyword evidence="1" id="KW-0472">Membrane</keyword>
<keyword evidence="3" id="KW-1185">Reference proteome</keyword>
<dbReference type="RefSeq" id="XP_003285347.1">
    <property type="nucleotide sequence ID" value="XM_003285299.1"/>
</dbReference>
<keyword evidence="1" id="KW-0812">Transmembrane</keyword>
<keyword evidence="1" id="KW-1133">Transmembrane helix</keyword>
<dbReference type="Proteomes" id="UP000001064">
    <property type="component" value="Unassembled WGS sequence"/>
</dbReference>
<dbReference type="PANTHER" id="PTHR31318">
    <property type="entry name" value="EXPRESSED PROTEIN-RELATED"/>
    <property type="match status" value="1"/>
</dbReference>
<dbReference type="EMBL" id="GL870983">
    <property type="protein sequence ID" value="EGC38133.1"/>
    <property type="molecule type" value="Genomic_DNA"/>
</dbReference>
<evidence type="ECO:0000313" key="3">
    <source>
        <dbReference type="Proteomes" id="UP000001064"/>
    </source>
</evidence>
<dbReference type="AlphaFoldDB" id="F0ZD39"/>
<reference evidence="3" key="1">
    <citation type="journal article" date="2011" name="Genome Biol.">
        <title>Comparative genomics of the social amoebae Dictyostelium discoideum and Dictyostelium purpureum.</title>
        <authorList>
            <consortium name="US DOE Joint Genome Institute (JGI-PGF)"/>
            <person name="Sucgang R."/>
            <person name="Kuo A."/>
            <person name="Tian X."/>
            <person name="Salerno W."/>
            <person name="Parikh A."/>
            <person name="Feasley C.L."/>
            <person name="Dalin E."/>
            <person name="Tu H."/>
            <person name="Huang E."/>
            <person name="Barry K."/>
            <person name="Lindquist E."/>
            <person name="Shapiro H."/>
            <person name="Bruce D."/>
            <person name="Schmutz J."/>
            <person name="Salamov A."/>
            <person name="Fey P."/>
            <person name="Gaudet P."/>
            <person name="Anjard C."/>
            <person name="Babu M.M."/>
            <person name="Basu S."/>
            <person name="Bushmanova Y."/>
            <person name="van der Wel H."/>
            <person name="Katoh-Kurasawa M."/>
            <person name="Dinh C."/>
            <person name="Coutinho P.M."/>
            <person name="Saito T."/>
            <person name="Elias M."/>
            <person name="Schaap P."/>
            <person name="Kay R.R."/>
            <person name="Henrissat B."/>
            <person name="Eichinger L."/>
            <person name="Rivero F."/>
            <person name="Putnam N.H."/>
            <person name="West C.M."/>
            <person name="Loomis W.F."/>
            <person name="Chisholm R.L."/>
            <person name="Shaulsky G."/>
            <person name="Strassmann J.E."/>
            <person name="Queller D.C."/>
            <person name="Kuspa A."/>
            <person name="Grigoriev I.V."/>
        </authorList>
    </citation>
    <scope>NUCLEOTIDE SEQUENCE [LARGE SCALE GENOMIC DNA]</scope>
    <source>
        <strain evidence="3">QSDP1</strain>
    </source>
</reference>
<evidence type="ECO:0000313" key="2">
    <source>
        <dbReference type="EMBL" id="EGC38133.1"/>
    </source>
</evidence>
<dbReference type="KEGG" id="dpp:DICPUDRAFT_96999"/>
<organism evidence="2 3">
    <name type="scientific">Dictyostelium purpureum</name>
    <name type="common">Slime mold</name>
    <dbReference type="NCBI Taxonomy" id="5786"/>
    <lineage>
        <taxon>Eukaryota</taxon>
        <taxon>Amoebozoa</taxon>
        <taxon>Evosea</taxon>
        <taxon>Eumycetozoa</taxon>
        <taxon>Dictyostelia</taxon>
        <taxon>Dictyosteliales</taxon>
        <taxon>Dictyosteliaceae</taxon>
        <taxon>Dictyostelium</taxon>
    </lineage>
</organism>
<name>F0ZD39_DICPU</name>